<keyword evidence="1" id="KW-0413">Isomerase</keyword>
<dbReference type="InterPro" id="IPR046357">
    <property type="entry name" value="PPIase_dom_sf"/>
</dbReference>
<reference evidence="4" key="1">
    <citation type="journal article" date="2020" name="bioRxiv">
        <title>Comparative genomics of Chlamydomonas.</title>
        <authorList>
            <person name="Craig R.J."/>
            <person name="Hasan A.R."/>
            <person name="Ness R.W."/>
            <person name="Keightley P.D."/>
        </authorList>
    </citation>
    <scope>NUCLEOTIDE SEQUENCE</scope>
    <source>
        <strain evidence="4">SAG 7.73</strain>
    </source>
</reference>
<comment type="catalytic activity">
    <reaction evidence="1">
        <text>[protein]-peptidylproline (omega=180) = [protein]-peptidylproline (omega=0)</text>
        <dbReference type="Rhea" id="RHEA:16237"/>
        <dbReference type="Rhea" id="RHEA-COMP:10747"/>
        <dbReference type="Rhea" id="RHEA-COMP:10748"/>
        <dbReference type="ChEBI" id="CHEBI:83833"/>
        <dbReference type="ChEBI" id="CHEBI:83834"/>
        <dbReference type="EC" id="5.2.1.8"/>
    </reaction>
</comment>
<feature type="chain" id="PRO_5032595864" description="peptidylprolyl isomerase" evidence="2">
    <location>
        <begin position="29"/>
        <end position="188"/>
    </location>
</feature>
<protein>
    <recommendedName>
        <fullName evidence="1">peptidylprolyl isomerase</fullName>
        <ecNumber evidence="1">5.2.1.8</ecNumber>
    </recommendedName>
</protein>
<dbReference type="SUPFAM" id="SSF54534">
    <property type="entry name" value="FKBP-like"/>
    <property type="match status" value="1"/>
</dbReference>
<feature type="domain" description="PPIase FKBP-type" evidence="3">
    <location>
        <begin position="48"/>
        <end position="153"/>
    </location>
</feature>
<dbReference type="GO" id="GO:0003755">
    <property type="term" value="F:peptidyl-prolyl cis-trans isomerase activity"/>
    <property type="evidence" value="ECO:0007669"/>
    <property type="project" value="UniProtKB-KW"/>
</dbReference>
<dbReference type="InterPro" id="IPR053111">
    <property type="entry name" value="Chloro_FKBP-type_PPIase"/>
</dbReference>
<sequence>MGRRSLLASTAAVAGVLLATTRPAPASAASIEVLEDVKGVGSRGARPGDLLLFHYVGRLEGSGQVFDSTRGGLKYRDGGAGVLRPAAIALGGGPTPGICEGLQQALSGMSIGGKRTVRVPPELGFGGTAVGAPYAIVPAGSTLVYEVELLRLSAVGPDQLTKGIAKCGSGGAGQQDENCAAISPAEFL</sequence>
<keyword evidence="2" id="KW-0732">Signal</keyword>
<dbReference type="PANTHER" id="PTHR47598">
    <property type="entry name" value="PEPTIDYL-PROLYL CIS-TRANS ISOMERASE FKBP17-2, CHLOROPLASTIC"/>
    <property type="match status" value="1"/>
</dbReference>
<dbReference type="OrthoDB" id="1902587at2759"/>
<evidence type="ECO:0000259" key="3">
    <source>
        <dbReference type="PROSITE" id="PS50059"/>
    </source>
</evidence>
<proteinExistence type="predicted"/>
<keyword evidence="1" id="KW-0697">Rotamase</keyword>
<keyword evidence="5" id="KW-1185">Reference proteome</keyword>
<accession>A0A835VSZ7</accession>
<evidence type="ECO:0000256" key="1">
    <source>
        <dbReference type="PROSITE-ProRule" id="PRU00277"/>
    </source>
</evidence>
<dbReference type="PANTHER" id="PTHR47598:SF1">
    <property type="entry name" value="PEPTIDYL-PROLYL CIS-TRANS ISOMERASE FKBP17-2, CHLOROPLASTIC"/>
    <property type="match status" value="1"/>
</dbReference>
<comment type="caution">
    <text evidence="4">The sequence shown here is derived from an EMBL/GenBank/DDBJ whole genome shotgun (WGS) entry which is preliminary data.</text>
</comment>
<organism evidence="4 5">
    <name type="scientific">Chlamydomonas incerta</name>
    <dbReference type="NCBI Taxonomy" id="51695"/>
    <lineage>
        <taxon>Eukaryota</taxon>
        <taxon>Viridiplantae</taxon>
        <taxon>Chlorophyta</taxon>
        <taxon>core chlorophytes</taxon>
        <taxon>Chlorophyceae</taxon>
        <taxon>CS clade</taxon>
        <taxon>Chlamydomonadales</taxon>
        <taxon>Chlamydomonadaceae</taxon>
        <taxon>Chlamydomonas</taxon>
    </lineage>
</organism>
<dbReference type="InterPro" id="IPR001179">
    <property type="entry name" value="PPIase_FKBP_dom"/>
</dbReference>
<dbReference type="Proteomes" id="UP000650467">
    <property type="component" value="Unassembled WGS sequence"/>
</dbReference>
<dbReference type="Pfam" id="PF00254">
    <property type="entry name" value="FKBP_C"/>
    <property type="match status" value="1"/>
</dbReference>
<gene>
    <name evidence="4" type="ORF">HXX76_011837</name>
</gene>
<feature type="signal peptide" evidence="2">
    <location>
        <begin position="1"/>
        <end position="28"/>
    </location>
</feature>
<dbReference type="Gene3D" id="3.10.50.40">
    <property type="match status" value="1"/>
</dbReference>
<dbReference type="AlphaFoldDB" id="A0A835VSZ7"/>
<dbReference type="EC" id="5.2.1.8" evidence="1"/>
<evidence type="ECO:0000256" key="2">
    <source>
        <dbReference type="SAM" id="SignalP"/>
    </source>
</evidence>
<evidence type="ECO:0000313" key="4">
    <source>
        <dbReference type="EMBL" id="KAG2428157.1"/>
    </source>
</evidence>
<name>A0A835VSZ7_CHLIN</name>
<dbReference type="PROSITE" id="PS50059">
    <property type="entry name" value="FKBP_PPIASE"/>
    <property type="match status" value="1"/>
</dbReference>
<dbReference type="EMBL" id="JAEHOC010000036">
    <property type="protein sequence ID" value="KAG2428157.1"/>
    <property type="molecule type" value="Genomic_DNA"/>
</dbReference>
<evidence type="ECO:0000313" key="5">
    <source>
        <dbReference type="Proteomes" id="UP000650467"/>
    </source>
</evidence>
<dbReference type="GO" id="GO:0009507">
    <property type="term" value="C:chloroplast"/>
    <property type="evidence" value="ECO:0007669"/>
    <property type="project" value="TreeGrafter"/>
</dbReference>